<dbReference type="Proteomes" id="UP000520767">
    <property type="component" value="Unassembled WGS sequence"/>
</dbReference>
<dbReference type="InterPro" id="IPR003833">
    <property type="entry name" value="CT_C_D"/>
</dbReference>
<dbReference type="PANTHER" id="PTHR43309:SF3">
    <property type="entry name" value="5-OXOPROLINASE SUBUNIT C"/>
    <property type="match status" value="1"/>
</dbReference>
<feature type="domain" description="Carboxyltransferase" evidence="5">
    <location>
        <begin position="239"/>
        <end position="509"/>
    </location>
</feature>
<dbReference type="NCBIfam" id="TIGR00724">
    <property type="entry name" value="urea_amlyse_rel"/>
    <property type="match status" value="1"/>
</dbReference>
<dbReference type="GO" id="GO:0005524">
    <property type="term" value="F:ATP binding"/>
    <property type="evidence" value="ECO:0007669"/>
    <property type="project" value="UniProtKB-KW"/>
</dbReference>
<organism evidence="6 7">
    <name type="scientific">Actinophytocola algeriensis</name>
    <dbReference type="NCBI Taxonomy" id="1768010"/>
    <lineage>
        <taxon>Bacteria</taxon>
        <taxon>Bacillati</taxon>
        <taxon>Actinomycetota</taxon>
        <taxon>Actinomycetes</taxon>
        <taxon>Pseudonocardiales</taxon>
        <taxon>Pseudonocardiaceae</taxon>
    </lineage>
</organism>
<dbReference type="InterPro" id="IPR029000">
    <property type="entry name" value="Cyclophilin-like_dom_sf"/>
</dbReference>
<protein>
    <submittedName>
        <fullName evidence="6">KipI family sensor histidine kinase inhibitor</fullName>
    </submittedName>
</protein>
<dbReference type="Pfam" id="PF02682">
    <property type="entry name" value="CT_C_D"/>
    <property type="match status" value="1"/>
</dbReference>
<keyword evidence="2" id="KW-0378">Hydrolase</keyword>
<dbReference type="GO" id="GO:0016787">
    <property type="term" value="F:hydrolase activity"/>
    <property type="evidence" value="ECO:0007669"/>
    <property type="project" value="UniProtKB-KW"/>
</dbReference>
<evidence type="ECO:0000259" key="5">
    <source>
        <dbReference type="SMART" id="SM00797"/>
    </source>
</evidence>
<evidence type="ECO:0000256" key="1">
    <source>
        <dbReference type="ARBA" id="ARBA00022741"/>
    </source>
</evidence>
<evidence type="ECO:0000259" key="4">
    <source>
        <dbReference type="SMART" id="SM00796"/>
    </source>
</evidence>
<dbReference type="SUPFAM" id="SSF50891">
    <property type="entry name" value="Cyclophilin-like"/>
    <property type="match status" value="2"/>
</dbReference>
<reference evidence="6 7" key="1">
    <citation type="submission" date="2020-08" db="EMBL/GenBank/DDBJ databases">
        <title>Genomic Encyclopedia of Type Strains, Phase III (KMG-III): the genomes of soil and plant-associated and newly described type strains.</title>
        <authorList>
            <person name="Whitman W."/>
        </authorList>
    </citation>
    <scope>NUCLEOTIDE SEQUENCE [LARGE SCALE GENOMIC DNA]</scope>
    <source>
        <strain evidence="6 7">CECT 8960</strain>
    </source>
</reference>
<evidence type="ECO:0000313" key="6">
    <source>
        <dbReference type="EMBL" id="MBB4907925.1"/>
    </source>
</evidence>
<dbReference type="EMBL" id="JACHJQ010000004">
    <property type="protein sequence ID" value="MBB4907925.1"/>
    <property type="molecule type" value="Genomic_DNA"/>
</dbReference>
<comment type="caution">
    <text evidence="6">The sequence shown here is derived from an EMBL/GenBank/DDBJ whole genome shotgun (WGS) entry which is preliminary data.</text>
</comment>
<dbReference type="SMART" id="SM00796">
    <property type="entry name" value="AHS1"/>
    <property type="match status" value="1"/>
</dbReference>
<accession>A0A7W7Q6F1</accession>
<dbReference type="InterPro" id="IPR052708">
    <property type="entry name" value="PxpC"/>
</dbReference>
<feature type="domain" description="Carboxyltransferase" evidence="4">
    <location>
        <begin position="1"/>
        <end position="187"/>
    </location>
</feature>
<name>A0A7W7Q6F1_9PSEU</name>
<dbReference type="NCBIfam" id="TIGR00370">
    <property type="entry name" value="5-oxoprolinase subunit PxpB"/>
    <property type="match status" value="1"/>
</dbReference>
<dbReference type="PANTHER" id="PTHR43309">
    <property type="entry name" value="5-OXOPROLINASE SUBUNIT C"/>
    <property type="match status" value="1"/>
</dbReference>
<evidence type="ECO:0000256" key="3">
    <source>
        <dbReference type="ARBA" id="ARBA00022840"/>
    </source>
</evidence>
<dbReference type="InterPro" id="IPR010016">
    <property type="entry name" value="PxpB"/>
</dbReference>
<keyword evidence="1" id="KW-0547">Nucleotide-binding</keyword>
<dbReference type="SMART" id="SM00797">
    <property type="entry name" value="AHS2"/>
    <property type="match status" value="1"/>
</dbReference>
<dbReference type="AlphaFoldDB" id="A0A7W7Q6F1"/>
<gene>
    <name evidence="6" type="ORF">FHR82_004167</name>
</gene>
<proteinExistence type="predicted"/>
<dbReference type="Gene3D" id="3.30.1360.40">
    <property type="match status" value="1"/>
</dbReference>
<evidence type="ECO:0000313" key="7">
    <source>
        <dbReference type="Proteomes" id="UP000520767"/>
    </source>
</evidence>
<dbReference type="Pfam" id="PF02626">
    <property type="entry name" value="CT_A_B"/>
    <property type="match status" value="1"/>
</dbReference>
<dbReference type="InterPro" id="IPR003778">
    <property type="entry name" value="CT_A_B"/>
</dbReference>
<dbReference type="Gene3D" id="2.40.100.10">
    <property type="entry name" value="Cyclophilin-like"/>
    <property type="match status" value="2"/>
</dbReference>
<dbReference type="SUPFAM" id="SSF160467">
    <property type="entry name" value="PH0987 N-terminal domain-like"/>
    <property type="match status" value="1"/>
</dbReference>
<sequence length="513" mass="52867">MKVRRCGESALLIETDEVLGWYAALTARPLPGVVDLVPAARTLLVRYESDVDFDAVVSRLSDVTPVASAAESGEPVTIPVRYDGEDLADVATATGMSADEVVSVHTGPEYTVAFTGFAPGFGYLTGLDDRLRLPRRESPRTRVPAGAVAVAGEFTGVYPRPSPGGWHLLGHTTAPLWDTTREPPAMLRPGTRVRFEAVASLPEVPDRSAPVPVVEHGIEVIRCGPSGTVQDTGRPGWASLGVGTSGAADAASAALANRLVGNAREAAVVELSFGATLAFRETARVAVTGALCAVSRDGRGEGMNAPFTVRAGQQLVVGPASVGLRAYVAVRGGIAVEATLGSRSTDVLSGLGPPPLAAGAVLPIGGAHSGPPPSVEVAPVPAPSADELVVRVVPGPRDDWFTEDALTTLITASYTVTADSNRVGVRLDGPALARARDGELPSEGMVTGSVQVPSGGKPIVFLADHPVTGGYPVIGVVVEADLPVLAQARPGQAVRFRRCGTPRRSGARSRPGT</sequence>
<keyword evidence="7" id="KW-1185">Reference proteome</keyword>
<keyword evidence="3" id="KW-0067">ATP-binding</keyword>
<evidence type="ECO:0000256" key="2">
    <source>
        <dbReference type="ARBA" id="ARBA00022801"/>
    </source>
</evidence>